<reference evidence="3 4" key="1">
    <citation type="submission" date="2013-05" db="EMBL/GenBank/DDBJ databases">
        <title>Genome assembly of Chondromyces apiculatus DSM 436.</title>
        <authorList>
            <person name="Sharma G."/>
            <person name="Khatri I."/>
            <person name="Kaur C."/>
            <person name="Mayilraj S."/>
            <person name="Subramanian S."/>
        </authorList>
    </citation>
    <scope>NUCLEOTIDE SEQUENCE [LARGE SCALE GENOMIC DNA]</scope>
    <source>
        <strain evidence="3 4">DSM 436</strain>
    </source>
</reference>
<evidence type="ECO:0000259" key="2">
    <source>
        <dbReference type="PROSITE" id="PS50011"/>
    </source>
</evidence>
<accession>A0A017TCI7</accession>
<feature type="binding site" evidence="1">
    <location>
        <position position="55"/>
    </location>
    <ligand>
        <name>ATP</name>
        <dbReference type="ChEBI" id="CHEBI:30616"/>
    </ligand>
</feature>
<comment type="caution">
    <text evidence="3">The sequence shown here is derived from an EMBL/GenBank/DDBJ whole genome shotgun (WGS) entry which is preliminary data.</text>
</comment>
<name>A0A017TCI7_9BACT</name>
<dbReference type="EMBL" id="ASRX01000013">
    <property type="protein sequence ID" value="EYF06993.1"/>
    <property type="molecule type" value="Genomic_DNA"/>
</dbReference>
<keyword evidence="3" id="KW-0560">Oxidoreductase</keyword>
<dbReference type="InterPro" id="IPR000719">
    <property type="entry name" value="Prot_kinase_dom"/>
</dbReference>
<dbReference type="InterPro" id="IPR011009">
    <property type="entry name" value="Kinase-like_dom_sf"/>
</dbReference>
<dbReference type="OrthoDB" id="5495929at2"/>
<keyword evidence="1" id="KW-0067">ATP-binding</keyword>
<dbReference type="Proteomes" id="UP000019678">
    <property type="component" value="Unassembled WGS sequence"/>
</dbReference>
<dbReference type="PROSITE" id="PS00107">
    <property type="entry name" value="PROTEIN_KINASE_ATP"/>
    <property type="match status" value="1"/>
</dbReference>
<dbReference type="Pfam" id="PF00069">
    <property type="entry name" value="Pkinase"/>
    <property type="match status" value="1"/>
</dbReference>
<dbReference type="Gene3D" id="1.10.510.10">
    <property type="entry name" value="Transferase(Phosphotransferase) domain 1"/>
    <property type="match status" value="1"/>
</dbReference>
<evidence type="ECO:0000313" key="3">
    <source>
        <dbReference type="EMBL" id="EYF06993.1"/>
    </source>
</evidence>
<keyword evidence="1" id="KW-0547">Nucleotide-binding</keyword>
<keyword evidence="4" id="KW-1185">Reference proteome</keyword>
<evidence type="ECO:0000313" key="4">
    <source>
        <dbReference type="Proteomes" id="UP000019678"/>
    </source>
</evidence>
<dbReference type="PANTHER" id="PTHR24348">
    <property type="entry name" value="SERINE/THREONINE-PROTEIN KINASE UNC-51-RELATED"/>
    <property type="match status" value="1"/>
</dbReference>
<dbReference type="RefSeq" id="WP_044238794.1">
    <property type="nucleotide sequence ID" value="NZ_ASRX01000013.1"/>
</dbReference>
<protein>
    <submittedName>
        <fullName evidence="3">Ubiquinone biosynthesis monooxygenase UbiB</fullName>
    </submittedName>
</protein>
<dbReference type="AlphaFoldDB" id="A0A017TCI7"/>
<dbReference type="SUPFAM" id="SSF56112">
    <property type="entry name" value="Protein kinase-like (PK-like)"/>
    <property type="match status" value="1"/>
</dbReference>
<dbReference type="GO" id="GO:0004674">
    <property type="term" value="F:protein serine/threonine kinase activity"/>
    <property type="evidence" value="ECO:0007669"/>
    <property type="project" value="InterPro"/>
</dbReference>
<dbReference type="GO" id="GO:0005524">
    <property type="term" value="F:ATP binding"/>
    <property type="evidence" value="ECO:0007669"/>
    <property type="project" value="UniProtKB-UniRule"/>
</dbReference>
<sequence>MSWSTTGSFLIPFPIPGAHLTSSRGTYVVGQLIGDGQYGSVYECVGPFDQPYALKMLRPANKPYHVVKEEWSREMHRLDSFRHPNIVYIHDAFEENYLFYLALERCDTSLRALLGHPLQPALLVELSRQLLMTLQYLHDNGLVHADLHAGNVLISQLDRAPIVKLTDFGVAQQLDGNRRWYRPQVANPKILVPELVTAGYTTAQSDLYQLGLLMFQMHTGQNAIDVNVPYEEVARQIAEGTPRQKAEALGTGIGNIIAKLLRRRDTYRYLSARDAWEDMRQLRWL</sequence>
<dbReference type="InterPro" id="IPR017441">
    <property type="entry name" value="Protein_kinase_ATP_BS"/>
</dbReference>
<dbReference type="GO" id="GO:0004497">
    <property type="term" value="F:monooxygenase activity"/>
    <property type="evidence" value="ECO:0007669"/>
    <property type="project" value="UniProtKB-KW"/>
</dbReference>
<dbReference type="CDD" id="cd14014">
    <property type="entry name" value="STKc_PknB_like"/>
    <property type="match status" value="1"/>
</dbReference>
<dbReference type="GO" id="GO:0005737">
    <property type="term" value="C:cytoplasm"/>
    <property type="evidence" value="ECO:0007669"/>
    <property type="project" value="TreeGrafter"/>
</dbReference>
<keyword evidence="3" id="KW-0830">Ubiquinone</keyword>
<dbReference type="InterPro" id="IPR045269">
    <property type="entry name" value="Atg1-like"/>
</dbReference>
<keyword evidence="3" id="KW-0503">Monooxygenase</keyword>
<organism evidence="3 4">
    <name type="scientific">Chondromyces apiculatus DSM 436</name>
    <dbReference type="NCBI Taxonomy" id="1192034"/>
    <lineage>
        <taxon>Bacteria</taxon>
        <taxon>Pseudomonadati</taxon>
        <taxon>Myxococcota</taxon>
        <taxon>Polyangia</taxon>
        <taxon>Polyangiales</taxon>
        <taxon>Polyangiaceae</taxon>
        <taxon>Chondromyces</taxon>
    </lineage>
</organism>
<proteinExistence type="predicted"/>
<dbReference type="PANTHER" id="PTHR24348:SF68">
    <property type="entry name" value="SERINE_THREONINE-PROTEIN KINASE ATG1C"/>
    <property type="match status" value="1"/>
</dbReference>
<gene>
    <name evidence="3" type="ORF">CAP_1252</name>
</gene>
<dbReference type="STRING" id="1192034.CAP_1252"/>
<feature type="domain" description="Protein kinase" evidence="2">
    <location>
        <begin position="27"/>
        <end position="285"/>
    </location>
</feature>
<dbReference type="PROSITE" id="PS50011">
    <property type="entry name" value="PROTEIN_KINASE_DOM"/>
    <property type="match status" value="1"/>
</dbReference>
<dbReference type="eggNOG" id="COG0515">
    <property type="taxonomic scope" value="Bacteria"/>
</dbReference>
<evidence type="ECO:0000256" key="1">
    <source>
        <dbReference type="PROSITE-ProRule" id="PRU10141"/>
    </source>
</evidence>